<gene>
    <name evidence="1" type="ORF">AGR3A_Lc40011</name>
</gene>
<sequence>MWILGSSPRVTLSVEKMALFTYPREQLPDRPGTQFFYHLLTQCMHVMLLRYISKNNVAVSRIVFRSPAWPP</sequence>
<dbReference type="Proteomes" id="UP000191988">
    <property type="component" value="Unassembled WGS sequence"/>
</dbReference>
<evidence type="ECO:0000313" key="2">
    <source>
        <dbReference type="Proteomes" id="UP000191988"/>
    </source>
</evidence>
<proteinExistence type="predicted"/>
<dbReference type="EMBL" id="FBWK01000059">
    <property type="protein sequence ID" value="CUX62430.1"/>
    <property type="molecule type" value="Genomic_DNA"/>
</dbReference>
<name>A0A1S7S485_9HYPH</name>
<organism evidence="1 2">
    <name type="scientific">Agrobacterium tomkonis CFBP 6623</name>
    <dbReference type="NCBI Taxonomy" id="1183432"/>
    <lineage>
        <taxon>Bacteria</taxon>
        <taxon>Pseudomonadati</taxon>
        <taxon>Pseudomonadota</taxon>
        <taxon>Alphaproteobacteria</taxon>
        <taxon>Hyphomicrobiales</taxon>
        <taxon>Rhizobiaceae</taxon>
        <taxon>Rhizobium/Agrobacterium group</taxon>
        <taxon>Agrobacterium</taxon>
        <taxon>Agrobacterium tumefaciens complex</taxon>
    </lineage>
</organism>
<dbReference type="STRING" id="1183432.AGR3A_Lc40011"/>
<protein>
    <submittedName>
        <fullName evidence="1">Uncharacterized protein</fullName>
    </submittedName>
</protein>
<keyword evidence="2" id="KW-1185">Reference proteome</keyword>
<evidence type="ECO:0000313" key="1">
    <source>
        <dbReference type="EMBL" id="CUX62430.1"/>
    </source>
</evidence>
<reference evidence="2" key="1">
    <citation type="submission" date="2016-01" db="EMBL/GenBank/DDBJ databases">
        <authorList>
            <person name="Regsiter A."/>
            <person name="william w."/>
        </authorList>
    </citation>
    <scope>NUCLEOTIDE SEQUENCE [LARGE SCALE GENOMIC DNA]</scope>
    <source>
        <strain evidence="2">CFBP 6623</strain>
    </source>
</reference>
<dbReference type="AlphaFoldDB" id="A0A1S7S485"/>
<accession>A0A1S7S485</accession>